<evidence type="ECO:0000256" key="2">
    <source>
        <dbReference type="ARBA" id="ARBA00022475"/>
    </source>
</evidence>
<evidence type="ECO:0000256" key="5">
    <source>
        <dbReference type="ARBA" id="ARBA00023136"/>
    </source>
</evidence>
<accession>A0A7K4N2W9</accession>
<keyword evidence="4 6" id="KW-1133">Transmembrane helix</keyword>
<sequence length="104" mass="10697">MSVKANSSGLVRSLSLSQAIMIGVASMIGGAIFVLVGPGISAAGPALIIAFLLNGVITLFTALTYAELGSALPATGGGYKWVREGLPRPNSYLSGWMAWFAHTI</sequence>
<dbReference type="InterPro" id="IPR002293">
    <property type="entry name" value="AA/rel_permease1"/>
</dbReference>
<dbReference type="Proteomes" id="UP000527815">
    <property type="component" value="Unassembled WGS sequence"/>
</dbReference>
<dbReference type="PANTHER" id="PTHR42770:SF7">
    <property type="entry name" value="MEMBRANE PROTEIN"/>
    <property type="match status" value="1"/>
</dbReference>
<keyword evidence="5 6" id="KW-0472">Membrane</keyword>
<protein>
    <submittedName>
        <fullName evidence="7">Amino acid permease</fullName>
    </submittedName>
</protein>
<keyword evidence="2" id="KW-1003">Cell membrane</keyword>
<feature type="transmembrane region" description="Helical" evidence="6">
    <location>
        <begin position="20"/>
        <end position="40"/>
    </location>
</feature>
<dbReference type="InterPro" id="IPR050367">
    <property type="entry name" value="APC_superfamily"/>
</dbReference>
<feature type="transmembrane region" description="Helical" evidence="6">
    <location>
        <begin position="46"/>
        <end position="66"/>
    </location>
</feature>
<gene>
    <name evidence="7" type="ORF">HX865_04230</name>
</gene>
<dbReference type="GO" id="GO:0005886">
    <property type="term" value="C:plasma membrane"/>
    <property type="evidence" value="ECO:0007669"/>
    <property type="project" value="UniProtKB-SubCell"/>
</dbReference>
<evidence type="ECO:0000313" key="8">
    <source>
        <dbReference type="Proteomes" id="UP000527815"/>
    </source>
</evidence>
<dbReference type="GO" id="GO:0022857">
    <property type="term" value="F:transmembrane transporter activity"/>
    <property type="evidence" value="ECO:0007669"/>
    <property type="project" value="InterPro"/>
</dbReference>
<keyword evidence="3 6" id="KW-0812">Transmembrane</keyword>
<comment type="subcellular location">
    <subcellularLocation>
        <location evidence="1">Cell membrane</location>
        <topology evidence="1">Multi-pass membrane protein</topology>
    </subcellularLocation>
</comment>
<dbReference type="PANTHER" id="PTHR42770">
    <property type="entry name" value="AMINO ACID TRANSPORTER-RELATED"/>
    <property type="match status" value="1"/>
</dbReference>
<feature type="non-terminal residue" evidence="7">
    <location>
        <position position="104"/>
    </location>
</feature>
<evidence type="ECO:0000256" key="4">
    <source>
        <dbReference type="ARBA" id="ARBA00022989"/>
    </source>
</evidence>
<organism evidence="7 8">
    <name type="scientific">Marine Group I thaumarchaeote</name>
    <dbReference type="NCBI Taxonomy" id="2511932"/>
    <lineage>
        <taxon>Archaea</taxon>
        <taxon>Nitrososphaerota</taxon>
        <taxon>Marine Group I</taxon>
    </lineage>
</organism>
<dbReference type="AlphaFoldDB" id="A0A7K4N2W9"/>
<evidence type="ECO:0000256" key="3">
    <source>
        <dbReference type="ARBA" id="ARBA00022692"/>
    </source>
</evidence>
<dbReference type="Pfam" id="PF13520">
    <property type="entry name" value="AA_permease_2"/>
    <property type="match status" value="1"/>
</dbReference>
<dbReference type="EMBL" id="JACASZ010000072">
    <property type="protein sequence ID" value="NWJ77692.1"/>
    <property type="molecule type" value="Genomic_DNA"/>
</dbReference>
<comment type="caution">
    <text evidence="7">The sequence shown here is derived from an EMBL/GenBank/DDBJ whole genome shotgun (WGS) entry which is preliminary data.</text>
</comment>
<proteinExistence type="predicted"/>
<evidence type="ECO:0000256" key="1">
    <source>
        <dbReference type="ARBA" id="ARBA00004651"/>
    </source>
</evidence>
<name>A0A7K4N2W9_9ARCH</name>
<reference evidence="7 8" key="1">
    <citation type="journal article" date="2019" name="Environ. Microbiol.">
        <title>Genomics insights into ecotype formation of ammonia-oxidizing archaea in the deep ocean.</title>
        <authorList>
            <person name="Wang Y."/>
            <person name="Huang J.M."/>
            <person name="Cui G.J."/>
            <person name="Nunoura T."/>
            <person name="Takaki Y."/>
            <person name="Li W.L."/>
            <person name="Li J."/>
            <person name="Gao Z.M."/>
            <person name="Takai K."/>
            <person name="Zhang A.Q."/>
            <person name="Stepanauskas R."/>
        </authorList>
    </citation>
    <scope>NUCLEOTIDE SEQUENCE [LARGE SCALE GENOMIC DNA]</scope>
    <source>
        <strain evidence="7 8">D1b</strain>
    </source>
</reference>
<evidence type="ECO:0000256" key="6">
    <source>
        <dbReference type="SAM" id="Phobius"/>
    </source>
</evidence>
<dbReference type="Gene3D" id="1.20.1740.10">
    <property type="entry name" value="Amino acid/polyamine transporter I"/>
    <property type="match status" value="1"/>
</dbReference>
<evidence type="ECO:0000313" key="7">
    <source>
        <dbReference type="EMBL" id="NWJ77692.1"/>
    </source>
</evidence>